<accession>A0A6J7CNF6</accession>
<dbReference type="InterPro" id="IPR038389">
    <property type="entry name" value="PSMG2_sf"/>
</dbReference>
<sequence>MRVDDVLTTHTEGLAPLNRPIMIVALTGWFDASSAATAALEWLLRDRVAPVVASIDSDPFYDFTQERPEVWFDDDEVRNIRWPTNDFRLSRYLGGSHDLVVLSGVEPHVRWSTYCDCISSLALRLSCDVVVTIGASADAVPHSRVPPVVGSSTNDELVRRLGLSRPQYQGITGVVGVLQERLEKLGIPAISLRVGVPHYLGNAQHPKSSAALLRHLEHVLGVPTGHVELAGEIERWRSLHDEAVAEDPQASSYVRMLEHQFDQRSEAMLTTGDDLAAELEAFLRGLENPDQG</sequence>
<dbReference type="Gene3D" id="3.40.50.10900">
    <property type="entry name" value="PAC-like subunit"/>
    <property type="match status" value="1"/>
</dbReference>
<evidence type="ECO:0000313" key="1">
    <source>
        <dbReference type="EMBL" id="CAB4858398.1"/>
    </source>
</evidence>
<dbReference type="InterPro" id="IPR008492">
    <property type="entry name" value="Rv2714-like"/>
</dbReference>
<proteinExistence type="predicted"/>
<reference evidence="1" key="1">
    <citation type="submission" date="2020-05" db="EMBL/GenBank/DDBJ databases">
        <authorList>
            <person name="Chiriac C."/>
            <person name="Salcher M."/>
            <person name="Ghai R."/>
            <person name="Kavagutti S V."/>
        </authorList>
    </citation>
    <scope>NUCLEOTIDE SEQUENCE</scope>
</reference>
<dbReference type="EMBL" id="CAFBLP010000002">
    <property type="protein sequence ID" value="CAB4858398.1"/>
    <property type="molecule type" value="Genomic_DNA"/>
</dbReference>
<dbReference type="PIRSF" id="PIRSF028754">
    <property type="entry name" value="UCP028754"/>
    <property type="match status" value="1"/>
</dbReference>
<dbReference type="SUPFAM" id="SSF159659">
    <property type="entry name" value="Cgl1923-like"/>
    <property type="match status" value="1"/>
</dbReference>
<dbReference type="AlphaFoldDB" id="A0A6J7CNF6"/>
<dbReference type="InterPro" id="IPR019151">
    <property type="entry name" value="Proteasome_assmbl_chaperone_2"/>
</dbReference>
<name>A0A6J7CNF6_9ZZZZ</name>
<protein>
    <submittedName>
        <fullName evidence="1">Unannotated protein</fullName>
    </submittedName>
</protein>
<organism evidence="1">
    <name type="scientific">freshwater metagenome</name>
    <dbReference type="NCBI Taxonomy" id="449393"/>
    <lineage>
        <taxon>unclassified sequences</taxon>
        <taxon>metagenomes</taxon>
        <taxon>ecological metagenomes</taxon>
    </lineage>
</organism>
<dbReference type="Pfam" id="PF09754">
    <property type="entry name" value="PAC2"/>
    <property type="match status" value="1"/>
</dbReference>
<gene>
    <name evidence="1" type="ORF">UFOPK3376_00110</name>
</gene>